<feature type="domain" description="Major facilitator superfamily (MFS) profile" evidence="13">
    <location>
        <begin position="1"/>
        <end position="491"/>
    </location>
</feature>
<feature type="transmembrane region" description="Helical" evidence="12">
    <location>
        <begin position="167"/>
        <end position="190"/>
    </location>
</feature>
<evidence type="ECO:0000256" key="8">
    <source>
        <dbReference type="ARBA" id="ARBA00023136"/>
    </source>
</evidence>
<evidence type="ECO:0000256" key="10">
    <source>
        <dbReference type="ARBA" id="ARBA00049274"/>
    </source>
</evidence>
<dbReference type="GO" id="GO:0022857">
    <property type="term" value="F:transmembrane transporter activity"/>
    <property type="evidence" value="ECO:0007669"/>
    <property type="project" value="InterPro"/>
</dbReference>
<dbReference type="EMBL" id="JADBJN010000003">
    <property type="protein sequence ID" value="KAG5672131.1"/>
    <property type="molecule type" value="Genomic_DNA"/>
</dbReference>
<evidence type="ECO:0000256" key="2">
    <source>
        <dbReference type="ARBA" id="ARBA00006820"/>
    </source>
</evidence>
<dbReference type="GO" id="GO:0070740">
    <property type="term" value="F:tubulin-glutamic acid ligase activity"/>
    <property type="evidence" value="ECO:0007669"/>
    <property type="project" value="TreeGrafter"/>
</dbReference>
<evidence type="ECO:0000256" key="11">
    <source>
        <dbReference type="SAM" id="MobiDB-lite"/>
    </source>
</evidence>
<dbReference type="PANTHER" id="PTHR12241">
    <property type="entry name" value="TUBULIN POLYGLUTAMYLASE"/>
    <property type="match status" value="1"/>
</dbReference>
<protein>
    <recommendedName>
        <fullName evidence="9">Tubulin--tyrosine ligase-like protein 5</fullName>
    </recommendedName>
</protein>
<evidence type="ECO:0000259" key="13">
    <source>
        <dbReference type="PROSITE" id="PS50850"/>
    </source>
</evidence>
<evidence type="ECO:0000256" key="7">
    <source>
        <dbReference type="ARBA" id="ARBA00022989"/>
    </source>
</evidence>
<dbReference type="GO" id="GO:0036064">
    <property type="term" value="C:ciliary basal body"/>
    <property type="evidence" value="ECO:0007669"/>
    <property type="project" value="TreeGrafter"/>
</dbReference>
<sequence length="1345" mass="151178">MKQLDSKIPETSSQNSNNIEKKKELEKLCFSEKFVQIGCSIGANLSIISSGMGLGYPAITSQLLLNELSESQISWFAAVTAILCPFGGLISGYLVEKFGRIGSLMIQDIVAIFSWLLIGLSRHSNPEYNFIQLMIARSLMGLVIGMSTTPGVMYTGEICDPKLRGRLTMLSSPFFTAFGMLLIYLLGYLIPNDYRVVSFYAALITFITLFVCLFIPESHVYLININKIEKAKKSLSVTRRLRINHPDIDEEIQKILINKNLSSITTTKKNSSWEEIKKPQFYKPLSIMIAFFTIQQFSGIFTIFIYAAQFSLEAGTAIDIFLSAVIIGGVRCCTTIIVAFVSDKFGRRPLAIFSSSGMCVCMLGIIVCSVFGTSLKESSIYWLPTAFLFLFIFCGTFGVLTLPFAMLGEMYPQNSKGLAIGLTIFYAYTMSFINVKTFTSVFAAFGSIGIEKKNEKSQQVNQWITNGTLGSKDAVLVFRTNVLAFAANSSHNFDHPDLYSETPSASSTCAELSKVGAEKSYVTAISLPQNLNGDKRIDNETFNFVEKKTKKRSLESSSSTSSSSSLSSNNSAAESSGNTAESISKDESENKENIDLLPLDKEEMPAALFNITFKFLNTETRLLRKILVGHGLTEVTDASDFNILWTGNQLKPDMLRSLSAYQRINHFPRSSELTRKDRLYKNIERMQHFRGFKHFDIVPQTFLLPADYKELVFAHNKNKGPWIVKPVASSRGRGIFLAKTPDEIQSHISTDEQVVCARYIADPLCIDGHKCDIRIYVAVTSFDPLIIYVYEEGLVRIATVRYDNNADNLWNPCMHLCNYSINKYHTDYIKSSNVSDEDVGHKWTFSALLRHLRNQGCNTEQLMLNIEDIIIKAIFACTQPIVSACRMFVNHVNNCFELFGFDILIDDTLKPWLIEVNLSPSLGCDSPLDTKVKASLLSDLLTLVGVPAISPLMKASMNNKDVKIRSLSSSRRVNSADFVHNYQGKKPVLSTLTSEEIKIVKAARGQWERRGGFVRIFPAPDSMQKYGMFLDSVTGIPTAVSSSCSNGTYLMIIPHNYNQMLFTQLFGNGNEGVSDSILDRIQRYERTLDRSLPIMIGPKSSNTKNQDETRKMKVQIRKLIENGDELSTLQARRAFSLYLEHVLKRLSTDGKHSHEEYVMKFLHRIAIYMRQPFFIRNVTHNRILTKEKGAMVAKLLGDYLHLYNKDTEAYIDTFDKMGMIPSKLFDDFLSHAQELDIESILTLHTNVTQTMPFLYNNYSAGIPAAPIIPIGPHGFLKSLPCMAPGSHVRDIWRTDLSKNDKSQTKVHNKGKQEKPGKLVSPSKKKVTLYSTCKLKDRDRSSWLYN</sequence>
<dbReference type="PANTHER" id="PTHR12241:SF145">
    <property type="entry name" value="TUBULIN POLYGLUTAMYLASE TTLL5"/>
    <property type="match status" value="1"/>
</dbReference>
<evidence type="ECO:0000256" key="6">
    <source>
        <dbReference type="ARBA" id="ARBA00022840"/>
    </source>
</evidence>
<feature type="transmembrane region" description="Helical" evidence="12">
    <location>
        <begin position="101"/>
        <end position="118"/>
    </location>
</feature>
<feature type="region of interest" description="Disordered" evidence="11">
    <location>
        <begin position="553"/>
        <end position="591"/>
    </location>
</feature>
<dbReference type="Pfam" id="PF00083">
    <property type="entry name" value="Sugar_tr"/>
    <property type="match status" value="1"/>
</dbReference>
<feature type="region of interest" description="Disordered" evidence="11">
    <location>
        <begin position="1299"/>
        <end position="1324"/>
    </location>
</feature>
<comment type="caution">
    <text evidence="14">The sequence shown here is derived from an EMBL/GenBank/DDBJ whole genome shotgun (WGS) entry which is preliminary data.</text>
</comment>
<gene>
    <name evidence="14" type="ORF">PVAND_002285</name>
</gene>
<dbReference type="Proteomes" id="UP001107558">
    <property type="component" value="Chromosome 3"/>
</dbReference>
<feature type="transmembrane region" description="Helical" evidence="12">
    <location>
        <begin position="320"/>
        <end position="341"/>
    </location>
</feature>
<evidence type="ECO:0000256" key="9">
    <source>
        <dbReference type="ARBA" id="ARBA00041448"/>
    </source>
</evidence>
<dbReference type="GO" id="GO:0000226">
    <property type="term" value="P:microtubule cytoskeleton organization"/>
    <property type="evidence" value="ECO:0007669"/>
    <property type="project" value="TreeGrafter"/>
</dbReference>
<accession>A0A9J6BRQ8</accession>
<dbReference type="InterPro" id="IPR036259">
    <property type="entry name" value="MFS_trans_sf"/>
</dbReference>
<dbReference type="PROSITE" id="PS50850">
    <property type="entry name" value="MFS"/>
    <property type="match status" value="1"/>
</dbReference>
<dbReference type="InterPro" id="IPR020846">
    <property type="entry name" value="MFS_dom"/>
</dbReference>
<dbReference type="SUPFAM" id="SSF56059">
    <property type="entry name" value="Glutathione synthetase ATP-binding domain-like"/>
    <property type="match status" value="1"/>
</dbReference>
<dbReference type="GO" id="GO:0005524">
    <property type="term" value="F:ATP binding"/>
    <property type="evidence" value="ECO:0007669"/>
    <property type="project" value="UniProtKB-KW"/>
</dbReference>
<feature type="transmembrane region" description="Helical" evidence="12">
    <location>
        <begin position="285"/>
        <end position="308"/>
    </location>
</feature>
<dbReference type="SUPFAM" id="SSF103473">
    <property type="entry name" value="MFS general substrate transporter"/>
    <property type="match status" value="1"/>
</dbReference>
<proteinExistence type="inferred from homology"/>
<feature type="transmembrane region" description="Helical" evidence="12">
    <location>
        <begin position="196"/>
        <end position="215"/>
    </location>
</feature>
<organism evidence="14 15">
    <name type="scientific">Polypedilum vanderplanki</name>
    <name type="common">Sleeping chironomid midge</name>
    <dbReference type="NCBI Taxonomy" id="319348"/>
    <lineage>
        <taxon>Eukaryota</taxon>
        <taxon>Metazoa</taxon>
        <taxon>Ecdysozoa</taxon>
        <taxon>Arthropoda</taxon>
        <taxon>Hexapoda</taxon>
        <taxon>Insecta</taxon>
        <taxon>Pterygota</taxon>
        <taxon>Neoptera</taxon>
        <taxon>Endopterygota</taxon>
        <taxon>Diptera</taxon>
        <taxon>Nematocera</taxon>
        <taxon>Chironomoidea</taxon>
        <taxon>Chironomidae</taxon>
        <taxon>Chironominae</taxon>
        <taxon>Polypedilum</taxon>
        <taxon>Polypedilum</taxon>
    </lineage>
</organism>
<dbReference type="InterPro" id="IPR004344">
    <property type="entry name" value="TTL/TTLL_fam"/>
</dbReference>
<dbReference type="Pfam" id="PF03133">
    <property type="entry name" value="TTL"/>
    <property type="match status" value="1"/>
</dbReference>
<evidence type="ECO:0000256" key="4">
    <source>
        <dbReference type="ARBA" id="ARBA00022692"/>
    </source>
</evidence>
<evidence type="ECO:0000256" key="5">
    <source>
        <dbReference type="ARBA" id="ARBA00022741"/>
    </source>
</evidence>
<evidence type="ECO:0000256" key="12">
    <source>
        <dbReference type="SAM" id="Phobius"/>
    </source>
</evidence>
<feature type="transmembrane region" description="Helical" evidence="12">
    <location>
        <begin position="417"/>
        <end position="435"/>
    </location>
</feature>
<feature type="transmembrane region" description="Helical" evidence="12">
    <location>
        <begin position="350"/>
        <end position="375"/>
    </location>
</feature>
<keyword evidence="5" id="KW-0547">Nucleotide-binding</keyword>
<dbReference type="GO" id="GO:0015631">
    <property type="term" value="F:tubulin binding"/>
    <property type="evidence" value="ECO:0007669"/>
    <property type="project" value="TreeGrafter"/>
</dbReference>
<keyword evidence="7 12" id="KW-1133">Transmembrane helix</keyword>
<name>A0A9J6BRQ8_POLVA</name>
<dbReference type="InterPro" id="IPR005829">
    <property type="entry name" value="Sugar_transporter_CS"/>
</dbReference>
<dbReference type="InterPro" id="IPR005828">
    <property type="entry name" value="MFS_sugar_transport-like"/>
</dbReference>
<dbReference type="Gene3D" id="3.30.470.20">
    <property type="entry name" value="ATP-grasp fold, B domain"/>
    <property type="match status" value="1"/>
</dbReference>
<feature type="transmembrane region" description="Helical" evidence="12">
    <location>
        <begin position="130"/>
        <end position="155"/>
    </location>
</feature>
<keyword evidence="8 12" id="KW-0472">Membrane</keyword>
<evidence type="ECO:0000313" key="15">
    <source>
        <dbReference type="Proteomes" id="UP001107558"/>
    </source>
</evidence>
<evidence type="ECO:0000256" key="1">
    <source>
        <dbReference type="ARBA" id="ARBA00004141"/>
    </source>
</evidence>
<keyword evidence="6" id="KW-0067">ATP-binding</keyword>
<keyword evidence="15" id="KW-1185">Reference proteome</keyword>
<comment type="similarity">
    <text evidence="2">Belongs to the tubulin--tyrosine ligase family.</text>
</comment>
<dbReference type="PROSITE" id="PS51221">
    <property type="entry name" value="TTL"/>
    <property type="match status" value="1"/>
</dbReference>
<dbReference type="Gene3D" id="1.20.1250.20">
    <property type="entry name" value="MFS general substrate transporter like domains"/>
    <property type="match status" value="1"/>
</dbReference>
<keyword evidence="3" id="KW-0436">Ligase</keyword>
<reference evidence="14" key="1">
    <citation type="submission" date="2021-03" db="EMBL/GenBank/DDBJ databases">
        <title>Chromosome level genome of the anhydrobiotic midge Polypedilum vanderplanki.</title>
        <authorList>
            <person name="Yoshida Y."/>
            <person name="Kikawada T."/>
            <person name="Gusev O."/>
        </authorList>
    </citation>
    <scope>NUCLEOTIDE SEQUENCE</scope>
    <source>
        <strain evidence="14">NIAS01</strain>
        <tissue evidence="14">Whole body or cell culture</tissue>
    </source>
</reference>
<comment type="catalytic activity">
    <reaction evidence="10">
        <text>L-glutamyl-[protein] + L-glutamate + ATP = gamma-L-glutamyl-L-glutamyl-[protein] + ADP + phosphate + H(+)</text>
        <dbReference type="Rhea" id="RHEA:60144"/>
        <dbReference type="Rhea" id="RHEA-COMP:10208"/>
        <dbReference type="Rhea" id="RHEA-COMP:15517"/>
        <dbReference type="ChEBI" id="CHEBI:15378"/>
        <dbReference type="ChEBI" id="CHEBI:29973"/>
        <dbReference type="ChEBI" id="CHEBI:29985"/>
        <dbReference type="ChEBI" id="CHEBI:30616"/>
        <dbReference type="ChEBI" id="CHEBI:43474"/>
        <dbReference type="ChEBI" id="CHEBI:143622"/>
        <dbReference type="ChEBI" id="CHEBI:456216"/>
    </reaction>
    <physiologicalReaction direction="left-to-right" evidence="10">
        <dbReference type="Rhea" id="RHEA:60145"/>
    </physiologicalReaction>
</comment>
<feature type="transmembrane region" description="Helical" evidence="12">
    <location>
        <begin position="381"/>
        <end position="405"/>
    </location>
</feature>
<evidence type="ECO:0000256" key="3">
    <source>
        <dbReference type="ARBA" id="ARBA00022598"/>
    </source>
</evidence>
<dbReference type="PROSITE" id="PS00216">
    <property type="entry name" value="SUGAR_TRANSPORT_1"/>
    <property type="match status" value="1"/>
</dbReference>
<dbReference type="GO" id="GO:0016020">
    <property type="term" value="C:membrane"/>
    <property type="evidence" value="ECO:0007669"/>
    <property type="project" value="UniProtKB-SubCell"/>
</dbReference>
<comment type="subcellular location">
    <subcellularLocation>
        <location evidence="1">Membrane</location>
        <topology evidence="1">Multi-pass membrane protein</topology>
    </subcellularLocation>
</comment>
<feature type="compositionally biased region" description="Low complexity" evidence="11">
    <location>
        <begin position="555"/>
        <end position="582"/>
    </location>
</feature>
<evidence type="ECO:0000313" key="14">
    <source>
        <dbReference type="EMBL" id="KAG5672131.1"/>
    </source>
</evidence>
<keyword evidence="4 12" id="KW-0812">Transmembrane</keyword>
<dbReference type="OrthoDB" id="2016263at2759"/>
<feature type="transmembrane region" description="Helical" evidence="12">
    <location>
        <begin position="73"/>
        <end position="94"/>
    </location>
</feature>